<keyword evidence="4" id="KW-0511">Multifunctional enzyme</keyword>
<dbReference type="Gene3D" id="3.40.140.20">
    <property type="match status" value="2"/>
</dbReference>
<dbReference type="GO" id="GO:0004643">
    <property type="term" value="F:phosphoribosylaminoimidazolecarboxamide formyltransferase activity"/>
    <property type="evidence" value="ECO:0007669"/>
    <property type="project" value="InterPro"/>
</dbReference>
<evidence type="ECO:0000256" key="4">
    <source>
        <dbReference type="ARBA" id="ARBA00023268"/>
    </source>
</evidence>
<organism evidence="5 6">
    <name type="scientific">Candidatus Kaiserbacteria bacterium RIFCSPLOWO2_01_FULL_54_20</name>
    <dbReference type="NCBI Taxonomy" id="1798513"/>
    <lineage>
        <taxon>Bacteria</taxon>
        <taxon>Candidatus Kaiseribacteriota</taxon>
    </lineage>
</organism>
<dbReference type="InterPro" id="IPR002695">
    <property type="entry name" value="PurH-like"/>
</dbReference>
<dbReference type="Pfam" id="PF01808">
    <property type="entry name" value="AICARFT_IMPCHas"/>
    <property type="match status" value="1"/>
</dbReference>
<dbReference type="GO" id="GO:0006189">
    <property type="term" value="P:'de novo' IMP biosynthetic process"/>
    <property type="evidence" value="ECO:0007669"/>
    <property type="project" value="TreeGrafter"/>
</dbReference>
<dbReference type="FunFam" id="3.40.140.20:FF:000001">
    <property type="entry name" value="Bifunctional purine biosynthesis protein PurH"/>
    <property type="match status" value="1"/>
</dbReference>
<keyword evidence="1" id="KW-0808">Transferase</keyword>
<dbReference type="InterPro" id="IPR024051">
    <property type="entry name" value="AICAR_Tfase_dup_dom_sf"/>
</dbReference>
<evidence type="ECO:0000256" key="2">
    <source>
        <dbReference type="ARBA" id="ARBA00022755"/>
    </source>
</evidence>
<evidence type="ECO:0000256" key="1">
    <source>
        <dbReference type="ARBA" id="ARBA00022679"/>
    </source>
</evidence>
<dbReference type="STRING" id="1798513.A3A40_02330"/>
<dbReference type="SUPFAM" id="SSF53927">
    <property type="entry name" value="Cytidine deaminase-like"/>
    <property type="match status" value="1"/>
</dbReference>
<evidence type="ECO:0000313" key="6">
    <source>
        <dbReference type="Proteomes" id="UP000178427"/>
    </source>
</evidence>
<keyword evidence="3" id="KW-0378">Hydrolase</keyword>
<dbReference type="AlphaFoldDB" id="A0A1F6EKH5"/>
<sequence>MSDDSELPEELILELKRVEALRYGENPHQAAALYQNPLDPDRPGVANAKKVQGKELSYNNLLDADAAFECVAEFSEPAAVIVKHMNPCGAAIGENVYEAYQKALACDPVSAFGGIVAMNRALDAATAEELVKIFLEVVITPSADDAALKVLSAKPNVRVLLTGIMPDPAAPRQTLRTIAGGVLVQTADNSVIAGEPRIASKRPPTEQEMVDMKFAFTVAKHVKSNAIVYAKDGATVGIGAGQMSRIDSARIAWHKAQHAKLSLEGAVLASDAFFPFSDVVEEAAKAGATAIIQPGGSQRDQDSINAANKHGLAMVFTGVRHFRH</sequence>
<dbReference type="InterPro" id="IPR016193">
    <property type="entry name" value="Cytidine_deaminase-like"/>
</dbReference>
<proteinExistence type="predicted"/>
<evidence type="ECO:0000313" key="5">
    <source>
        <dbReference type="EMBL" id="OGG73812.1"/>
    </source>
</evidence>
<dbReference type="NCBIfam" id="NF002049">
    <property type="entry name" value="PRK00881.1"/>
    <property type="match status" value="1"/>
</dbReference>
<keyword evidence="2" id="KW-0658">Purine biosynthesis</keyword>
<dbReference type="PANTHER" id="PTHR11692:SF0">
    <property type="entry name" value="BIFUNCTIONAL PURINE BIOSYNTHESIS PROTEIN ATIC"/>
    <property type="match status" value="1"/>
</dbReference>
<dbReference type="EMBL" id="MFMA01000033">
    <property type="protein sequence ID" value="OGG73812.1"/>
    <property type="molecule type" value="Genomic_DNA"/>
</dbReference>
<dbReference type="FunFam" id="3.40.140.20:FF:000002">
    <property type="entry name" value="Bifunctional purine biosynthesis protein PurH"/>
    <property type="match status" value="1"/>
</dbReference>
<dbReference type="Proteomes" id="UP000178427">
    <property type="component" value="Unassembled WGS sequence"/>
</dbReference>
<accession>A0A1F6EKH5</accession>
<gene>
    <name evidence="5" type="ORF">A3A40_02330</name>
</gene>
<reference evidence="5 6" key="1">
    <citation type="journal article" date="2016" name="Nat. Commun.">
        <title>Thousands of microbial genomes shed light on interconnected biogeochemical processes in an aquifer system.</title>
        <authorList>
            <person name="Anantharaman K."/>
            <person name="Brown C.T."/>
            <person name="Hug L.A."/>
            <person name="Sharon I."/>
            <person name="Castelle C.J."/>
            <person name="Probst A.J."/>
            <person name="Thomas B.C."/>
            <person name="Singh A."/>
            <person name="Wilkins M.J."/>
            <person name="Karaoz U."/>
            <person name="Brodie E.L."/>
            <person name="Williams K.H."/>
            <person name="Hubbard S.S."/>
            <person name="Banfield J.F."/>
        </authorList>
    </citation>
    <scope>NUCLEOTIDE SEQUENCE [LARGE SCALE GENOMIC DNA]</scope>
</reference>
<protein>
    <recommendedName>
        <fullName evidence="7">Bifunctional phosphoribosylaminoimidazolecarboxamide formyltransferase/inosine monophosphate cyclohydrolase</fullName>
    </recommendedName>
</protein>
<evidence type="ECO:0000256" key="3">
    <source>
        <dbReference type="ARBA" id="ARBA00022801"/>
    </source>
</evidence>
<comment type="caution">
    <text evidence="5">The sequence shown here is derived from an EMBL/GenBank/DDBJ whole genome shotgun (WGS) entry which is preliminary data.</text>
</comment>
<evidence type="ECO:0008006" key="7">
    <source>
        <dbReference type="Google" id="ProtNLM"/>
    </source>
</evidence>
<dbReference type="PANTHER" id="PTHR11692">
    <property type="entry name" value="BIFUNCTIONAL PURINE BIOSYNTHESIS PROTEIN PURH"/>
    <property type="match status" value="1"/>
</dbReference>
<dbReference type="GO" id="GO:0003937">
    <property type="term" value="F:IMP cyclohydrolase activity"/>
    <property type="evidence" value="ECO:0007669"/>
    <property type="project" value="InterPro"/>
</dbReference>
<name>A0A1F6EKH5_9BACT</name>
<dbReference type="SMART" id="SM00798">
    <property type="entry name" value="AICARFT_IMPCHas"/>
    <property type="match status" value="1"/>
</dbReference>
<dbReference type="GO" id="GO:0005829">
    <property type="term" value="C:cytosol"/>
    <property type="evidence" value="ECO:0007669"/>
    <property type="project" value="TreeGrafter"/>
</dbReference>